<keyword evidence="11" id="KW-1185">Reference proteome</keyword>
<comment type="caution">
    <text evidence="10">The sequence shown here is derived from an EMBL/GenBank/DDBJ whole genome shotgun (WGS) entry which is preliminary data.</text>
</comment>
<dbReference type="PANTHER" id="PTHR11730">
    <property type="entry name" value="AMMONIUM TRANSPORTER"/>
    <property type="match status" value="1"/>
</dbReference>
<keyword evidence="3" id="KW-0813">Transport</keyword>
<proteinExistence type="inferred from homology"/>
<gene>
    <name evidence="10" type="ORF">HaLaN_01301</name>
</gene>
<evidence type="ECO:0000256" key="4">
    <source>
        <dbReference type="ARBA" id="ARBA00022692"/>
    </source>
</evidence>
<dbReference type="PANTHER" id="PTHR11730:SF6">
    <property type="entry name" value="AMMONIUM TRANSPORTER"/>
    <property type="match status" value="1"/>
</dbReference>
<dbReference type="Proteomes" id="UP000485058">
    <property type="component" value="Unassembled WGS sequence"/>
</dbReference>
<name>A0A699YI06_HAELA</name>
<protein>
    <submittedName>
        <fullName evidence="10">Ammonium transporter</fullName>
    </submittedName>
</protein>
<evidence type="ECO:0000259" key="9">
    <source>
        <dbReference type="Pfam" id="PF00909"/>
    </source>
</evidence>
<evidence type="ECO:0000256" key="8">
    <source>
        <dbReference type="SAM" id="Phobius"/>
    </source>
</evidence>
<keyword evidence="6 8" id="KW-0472">Membrane</keyword>
<comment type="subcellular location">
    <subcellularLocation>
        <location evidence="1">Membrane</location>
        <topology evidence="1">Multi-pass membrane protein</topology>
    </subcellularLocation>
</comment>
<dbReference type="Pfam" id="PF00909">
    <property type="entry name" value="Ammonium_transp"/>
    <property type="match status" value="1"/>
</dbReference>
<sequence>MQEYVQQAYGTGMSVPYQRGEYYGLFYGGGGRLLASQVVGILAIVGWVCGLTGILFFVLKMFNLLRISEEDEHRGLDASKHGGSAYNHDVNGRTVGVRPKGEALVESSSLPGISAA</sequence>
<comment type="similarity">
    <text evidence="2">Belongs to the ammonia transporter channel (TC 1.A.11.2) family.</text>
</comment>
<dbReference type="AlphaFoldDB" id="A0A699YI06"/>
<dbReference type="GO" id="GO:0005886">
    <property type="term" value="C:plasma membrane"/>
    <property type="evidence" value="ECO:0007669"/>
    <property type="project" value="TreeGrafter"/>
</dbReference>
<evidence type="ECO:0000256" key="3">
    <source>
        <dbReference type="ARBA" id="ARBA00022448"/>
    </source>
</evidence>
<dbReference type="GO" id="GO:0008519">
    <property type="term" value="F:ammonium channel activity"/>
    <property type="evidence" value="ECO:0007669"/>
    <property type="project" value="InterPro"/>
</dbReference>
<keyword evidence="4 8" id="KW-0812">Transmembrane</keyword>
<keyword evidence="7" id="KW-0924">Ammonia transport</keyword>
<dbReference type="SUPFAM" id="SSF111352">
    <property type="entry name" value="Ammonium transporter"/>
    <property type="match status" value="1"/>
</dbReference>
<evidence type="ECO:0000256" key="1">
    <source>
        <dbReference type="ARBA" id="ARBA00004141"/>
    </source>
</evidence>
<evidence type="ECO:0000256" key="2">
    <source>
        <dbReference type="ARBA" id="ARBA00005887"/>
    </source>
</evidence>
<dbReference type="InterPro" id="IPR029020">
    <property type="entry name" value="Ammonium/urea_transptr"/>
</dbReference>
<reference evidence="10 11" key="1">
    <citation type="submission" date="2020-02" db="EMBL/GenBank/DDBJ databases">
        <title>Draft genome sequence of Haematococcus lacustris strain NIES-144.</title>
        <authorList>
            <person name="Morimoto D."/>
            <person name="Nakagawa S."/>
            <person name="Yoshida T."/>
            <person name="Sawayama S."/>
        </authorList>
    </citation>
    <scope>NUCLEOTIDE SEQUENCE [LARGE SCALE GENOMIC DNA]</scope>
    <source>
        <strain evidence="10 11">NIES-144</strain>
    </source>
</reference>
<organism evidence="10 11">
    <name type="scientific">Haematococcus lacustris</name>
    <name type="common">Green alga</name>
    <name type="synonym">Haematococcus pluvialis</name>
    <dbReference type="NCBI Taxonomy" id="44745"/>
    <lineage>
        <taxon>Eukaryota</taxon>
        <taxon>Viridiplantae</taxon>
        <taxon>Chlorophyta</taxon>
        <taxon>core chlorophytes</taxon>
        <taxon>Chlorophyceae</taxon>
        <taxon>CS clade</taxon>
        <taxon>Chlamydomonadales</taxon>
        <taxon>Haematococcaceae</taxon>
        <taxon>Haematococcus</taxon>
    </lineage>
</organism>
<keyword evidence="5 8" id="KW-1133">Transmembrane helix</keyword>
<dbReference type="GO" id="GO:0097272">
    <property type="term" value="P:ammonium homeostasis"/>
    <property type="evidence" value="ECO:0007669"/>
    <property type="project" value="TreeGrafter"/>
</dbReference>
<evidence type="ECO:0000313" key="11">
    <source>
        <dbReference type="Proteomes" id="UP000485058"/>
    </source>
</evidence>
<feature type="domain" description="Ammonium transporter AmtB-like" evidence="9">
    <location>
        <begin position="19"/>
        <end position="86"/>
    </location>
</feature>
<dbReference type="EMBL" id="BLLF01000048">
    <property type="protein sequence ID" value="GFH06636.1"/>
    <property type="molecule type" value="Genomic_DNA"/>
</dbReference>
<accession>A0A699YI06</accession>
<feature type="transmembrane region" description="Helical" evidence="8">
    <location>
        <begin position="34"/>
        <end position="59"/>
    </location>
</feature>
<dbReference type="InterPro" id="IPR024041">
    <property type="entry name" value="NH4_transpt_AmtB-like_dom"/>
</dbReference>
<evidence type="ECO:0000256" key="5">
    <source>
        <dbReference type="ARBA" id="ARBA00022989"/>
    </source>
</evidence>
<evidence type="ECO:0000313" key="10">
    <source>
        <dbReference type="EMBL" id="GFH06636.1"/>
    </source>
</evidence>
<dbReference type="Gene3D" id="1.10.3430.10">
    <property type="entry name" value="Ammonium transporter AmtB like domains"/>
    <property type="match status" value="1"/>
</dbReference>
<evidence type="ECO:0000256" key="7">
    <source>
        <dbReference type="ARBA" id="ARBA00023177"/>
    </source>
</evidence>
<evidence type="ECO:0000256" key="6">
    <source>
        <dbReference type="ARBA" id="ARBA00023136"/>
    </source>
</evidence>